<sequence length="98" mass="11334">MSLENPLIHNEDLAALLSHRNIAREQRLELETAIQSFTQYPPVIFVGRVMDSCVYRIGINEVAQHTILKFDTTELRDRFAQHFEKLCMGRGVSLQQSF</sequence>
<organism evidence="1 2">
    <name type="scientific">Weissella ceti</name>
    <dbReference type="NCBI Taxonomy" id="759620"/>
    <lineage>
        <taxon>Bacteria</taxon>
        <taxon>Bacillati</taxon>
        <taxon>Bacillota</taxon>
        <taxon>Bacilli</taxon>
        <taxon>Lactobacillales</taxon>
        <taxon>Lactobacillaceae</taxon>
        <taxon>Weissella</taxon>
    </lineage>
</organism>
<reference evidence="1 2" key="1">
    <citation type="submission" date="2022-10" db="EMBL/GenBank/DDBJ databases">
        <title>Weissella fermenti sp. nov., isolated from fermented cabbage.</title>
        <authorList>
            <person name="Lee J.K."/>
            <person name="Baek J.H."/>
            <person name="Choi D.G."/>
            <person name="Kim J.M."/>
            <person name="Jeon C.O."/>
        </authorList>
    </citation>
    <scope>NUCLEOTIDE SEQUENCE [LARGE SCALE GENOMIC DNA]</scope>
    <source>
        <strain evidence="1 2">KACC 18534</strain>
    </source>
</reference>
<proteinExistence type="predicted"/>
<gene>
    <name evidence="1" type="ORF">OIT44_07145</name>
</gene>
<dbReference type="EMBL" id="JAOZFE010000012">
    <property type="protein sequence ID" value="MCW0953824.1"/>
    <property type="molecule type" value="Genomic_DNA"/>
</dbReference>
<name>A0ABT3E5Y3_9LACO</name>
<keyword evidence="2" id="KW-1185">Reference proteome</keyword>
<dbReference type="Proteomes" id="UP001526225">
    <property type="component" value="Unassembled WGS sequence"/>
</dbReference>
<evidence type="ECO:0000313" key="1">
    <source>
        <dbReference type="EMBL" id="MCW0953824.1"/>
    </source>
</evidence>
<comment type="caution">
    <text evidence="1">The sequence shown here is derived from an EMBL/GenBank/DDBJ whole genome shotgun (WGS) entry which is preliminary data.</text>
</comment>
<accession>A0ABT3E5Y3</accession>
<protein>
    <submittedName>
        <fullName evidence="1">Uncharacterized protein</fullName>
    </submittedName>
</protein>
<dbReference type="RefSeq" id="WP_213408605.1">
    <property type="nucleotide sequence ID" value="NZ_CP074441.1"/>
</dbReference>
<evidence type="ECO:0000313" key="2">
    <source>
        <dbReference type="Proteomes" id="UP001526225"/>
    </source>
</evidence>